<evidence type="ECO:0000256" key="3">
    <source>
        <dbReference type="ARBA" id="ARBA00016301"/>
    </source>
</evidence>
<protein>
    <recommendedName>
        <fullName evidence="3">L-aminoadipate-semialdehyde dehydrogenase-phosphopantetheinyl transferase</fullName>
        <ecNumber evidence="2">2.7.8.7</ecNumber>
    </recommendedName>
    <alternativeName>
        <fullName evidence="5">4'-phosphopantetheinyl transferase</fullName>
    </alternativeName>
    <alternativeName>
        <fullName evidence="6">Alpha-aminoadipic semialdehyde dehydrogenase-phosphopantetheinyl transferase</fullName>
    </alternativeName>
</protein>
<dbReference type="GO" id="GO:0019878">
    <property type="term" value="P:lysine biosynthetic process via aminoadipic acid"/>
    <property type="evidence" value="ECO:0007669"/>
    <property type="project" value="TreeGrafter"/>
</dbReference>
<evidence type="ECO:0000259" key="9">
    <source>
        <dbReference type="Pfam" id="PF01648"/>
    </source>
</evidence>
<keyword evidence="4" id="KW-0808">Transferase</keyword>
<dbReference type="EC" id="2.7.8.7" evidence="2"/>
<feature type="domain" description="4'-phosphopantetheinyl transferase" evidence="9">
    <location>
        <begin position="112"/>
        <end position="196"/>
    </location>
</feature>
<gene>
    <name evidence="11" type="ORF">BINO364_LOCUS14264</name>
</gene>
<dbReference type="PANTHER" id="PTHR12215:SF10">
    <property type="entry name" value="L-AMINOADIPATE-SEMIALDEHYDE DEHYDROGENASE-PHOSPHOPANTETHEINYL TRANSFERASE"/>
    <property type="match status" value="1"/>
</dbReference>
<keyword evidence="12" id="KW-1185">Reference proteome</keyword>
<evidence type="ECO:0000259" key="10">
    <source>
        <dbReference type="Pfam" id="PF22624"/>
    </source>
</evidence>
<evidence type="ECO:0000256" key="5">
    <source>
        <dbReference type="ARBA" id="ARBA00030484"/>
    </source>
</evidence>
<dbReference type="PANTHER" id="PTHR12215">
    <property type="entry name" value="PHOSPHOPANTETHEINE TRANSFERASE"/>
    <property type="match status" value="1"/>
</dbReference>
<dbReference type="AlphaFoldDB" id="A0A8J9YIJ3"/>
<dbReference type="SUPFAM" id="SSF56214">
    <property type="entry name" value="4'-phosphopantetheinyl transferase"/>
    <property type="match status" value="2"/>
</dbReference>
<evidence type="ECO:0000313" key="12">
    <source>
        <dbReference type="Proteomes" id="UP000838878"/>
    </source>
</evidence>
<accession>A0A8J9YIJ3</accession>
<sequence length="277" mass="32047">MENLNIRWAFNAKTWKPTLDQIVAASSYIQTEEKLRIARYVFQDDAKSSLIGRLLLRKFAHISNLIKYEDVHFGRDGHGKPYLIGIGDKFVNFNVSHQGDYVVLAGNTKKNLGIDVMKIEPPANKNIQEFFRIMNRQFSSFEWAKIRSYSSELEQVASFYRMWCLKESYVKNIGLGVTIPLVDISFCVKSELKVGELVTDTKLYVKNVLKEDWMFEETLLDDKHAVAVAIQVDSDEKITPVEYAFLTFDDVVKEAKPLNERDMAFAENFLMKEKKNF</sequence>
<dbReference type="EMBL" id="OV170228">
    <property type="protein sequence ID" value="CAH0729116.1"/>
    <property type="molecule type" value="Genomic_DNA"/>
</dbReference>
<evidence type="ECO:0000256" key="7">
    <source>
        <dbReference type="ARBA" id="ARBA00048641"/>
    </source>
</evidence>
<dbReference type="FunFam" id="3.90.470.20:FF:000003">
    <property type="entry name" value="L-aminoadipate-semialdehyde dehydrogenase-phosphopantetheinyl transferase"/>
    <property type="match status" value="1"/>
</dbReference>
<comment type="catalytic activity">
    <reaction evidence="7">
        <text>apo-[ACP] + CoA = holo-[ACP] + adenosine 3',5'-bisphosphate + H(+)</text>
        <dbReference type="Rhea" id="RHEA:12068"/>
        <dbReference type="Rhea" id="RHEA-COMP:9685"/>
        <dbReference type="Rhea" id="RHEA-COMP:9690"/>
        <dbReference type="ChEBI" id="CHEBI:15378"/>
        <dbReference type="ChEBI" id="CHEBI:29999"/>
        <dbReference type="ChEBI" id="CHEBI:57287"/>
        <dbReference type="ChEBI" id="CHEBI:58343"/>
        <dbReference type="ChEBI" id="CHEBI:64479"/>
        <dbReference type="EC" id="2.7.8.7"/>
    </reaction>
    <physiologicalReaction direction="left-to-right" evidence="7">
        <dbReference type="Rhea" id="RHEA:12069"/>
    </physiologicalReaction>
</comment>
<dbReference type="GO" id="GO:0000287">
    <property type="term" value="F:magnesium ion binding"/>
    <property type="evidence" value="ECO:0007669"/>
    <property type="project" value="InterPro"/>
</dbReference>
<dbReference type="GO" id="GO:0005829">
    <property type="term" value="C:cytosol"/>
    <property type="evidence" value="ECO:0007669"/>
    <property type="project" value="TreeGrafter"/>
</dbReference>
<reference evidence="11" key="1">
    <citation type="submission" date="2021-12" db="EMBL/GenBank/DDBJ databases">
        <authorList>
            <person name="Martin H S."/>
        </authorList>
    </citation>
    <scope>NUCLEOTIDE SEQUENCE</scope>
</reference>
<proteinExistence type="inferred from homology"/>
<dbReference type="OrthoDB" id="26719at2759"/>
<name>A0A8J9YIJ3_9NEOP</name>
<feature type="domain" description="4'-phosphopantetheinyl transferase N-terminal" evidence="10">
    <location>
        <begin position="13"/>
        <end position="108"/>
    </location>
</feature>
<organism evidence="11 12">
    <name type="scientific">Brenthis ino</name>
    <name type="common">lesser marbled fritillary</name>
    <dbReference type="NCBI Taxonomy" id="405034"/>
    <lineage>
        <taxon>Eukaryota</taxon>
        <taxon>Metazoa</taxon>
        <taxon>Ecdysozoa</taxon>
        <taxon>Arthropoda</taxon>
        <taxon>Hexapoda</taxon>
        <taxon>Insecta</taxon>
        <taxon>Pterygota</taxon>
        <taxon>Neoptera</taxon>
        <taxon>Endopterygota</taxon>
        <taxon>Lepidoptera</taxon>
        <taxon>Glossata</taxon>
        <taxon>Ditrysia</taxon>
        <taxon>Papilionoidea</taxon>
        <taxon>Nymphalidae</taxon>
        <taxon>Heliconiinae</taxon>
        <taxon>Argynnini</taxon>
        <taxon>Brenthis</taxon>
    </lineage>
</organism>
<evidence type="ECO:0000256" key="2">
    <source>
        <dbReference type="ARBA" id="ARBA00013172"/>
    </source>
</evidence>
<feature type="non-terminal residue" evidence="11">
    <location>
        <position position="277"/>
    </location>
</feature>
<dbReference type="InterPro" id="IPR008278">
    <property type="entry name" value="4-PPantetheinyl_Trfase_dom"/>
</dbReference>
<dbReference type="Pfam" id="PF22624">
    <property type="entry name" value="AASDHPPT_N"/>
    <property type="match status" value="1"/>
</dbReference>
<dbReference type="Pfam" id="PF01648">
    <property type="entry name" value="ACPS"/>
    <property type="match status" value="1"/>
</dbReference>
<dbReference type="GO" id="GO:0008897">
    <property type="term" value="F:holo-[acyl-carrier-protein] synthase activity"/>
    <property type="evidence" value="ECO:0007669"/>
    <property type="project" value="UniProtKB-EC"/>
</dbReference>
<dbReference type="InterPro" id="IPR050559">
    <property type="entry name" value="P-Pant_transferase_sf"/>
</dbReference>
<dbReference type="InterPro" id="IPR055066">
    <property type="entry name" value="AASDHPPT_N"/>
</dbReference>
<evidence type="ECO:0000313" key="11">
    <source>
        <dbReference type="EMBL" id="CAH0729116.1"/>
    </source>
</evidence>
<evidence type="ECO:0000256" key="4">
    <source>
        <dbReference type="ARBA" id="ARBA00022679"/>
    </source>
</evidence>
<dbReference type="Proteomes" id="UP000838878">
    <property type="component" value="Chromosome 8"/>
</dbReference>
<evidence type="ECO:0000256" key="8">
    <source>
        <dbReference type="ARBA" id="ARBA00048794"/>
    </source>
</evidence>
<dbReference type="InterPro" id="IPR037143">
    <property type="entry name" value="4-PPantetheinyl_Trfase_dom_sf"/>
</dbReference>
<evidence type="ECO:0000256" key="6">
    <source>
        <dbReference type="ARBA" id="ARBA00033443"/>
    </source>
</evidence>
<evidence type="ECO:0000256" key="1">
    <source>
        <dbReference type="ARBA" id="ARBA00006195"/>
    </source>
</evidence>
<dbReference type="Gene3D" id="3.90.470.20">
    <property type="entry name" value="4'-phosphopantetheinyl transferase domain"/>
    <property type="match status" value="2"/>
</dbReference>
<comment type="catalytic activity">
    <reaction evidence="8">
        <text>apo-[ACP] + acetyl-CoA = acetyl-[ACP] + adenosine 3',5'-bisphosphate + H(+)</text>
        <dbReference type="Rhea" id="RHEA:46564"/>
        <dbReference type="Rhea" id="RHEA-COMP:9621"/>
        <dbReference type="Rhea" id="RHEA-COMP:9690"/>
        <dbReference type="ChEBI" id="CHEBI:15378"/>
        <dbReference type="ChEBI" id="CHEBI:29999"/>
        <dbReference type="ChEBI" id="CHEBI:57288"/>
        <dbReference type="ChEBI" id="CHEBI:58343"/>
        <dbReference type="ChEBI" id="CHEBI:78446"/>
    </reaction>
    <physiologicalReaction direction="left-to-right" evidence="8">
        <dbReference type="Rhea" id="RHEA:46565"/>
    </physiologicalReaction>
</comment>
<comment type="similarity">
    <text evidence="1">Belongs to the P-Pant transferase superfamily. AcpS family.</text>
</comment>